<organism evidence="2 3">
    <name type="scientific">Arcobacter lacus</name>
    <dbReference type="NCBI Taxonomy" id="1912876"/>
    <lineage>
        <taxon>Bacteria</taxon>
        <taxon>Pseudomonadati</taxon>
        <taxon>Campylobacterota</taxon>
        <taxon>Epsilonproteobacteria</taxon>
        <taxon>Campylobacterales</taxon>
        <taxon>Arcobacteraceae</taxon>
        <taxon>Arcobacter</taxon>
    </lineage>
</organism>
<gene>
    <name evidence="2" type="ORF">B0175_09245</name>
</gene>
<reference evidence="2 3" key="1">
    <citation type="submission" date="2017-02" db="EMBL/GenBank/DDBJ databases">
        <title>Arcobacter lacus sp. nov., a new species isolated from reclaimed water.</title>
        <authorList>
            <person name="Figueras M.J."/>
            <person name="Perez-Cataluna A."/>
            <person name="Salas-Masso N."/>
        </authorList>
    </citation>
    <scope>NUCLEOTIDE SEQUENCE [LARGE SCALE GENOMIC DNA]</scope>
    <source>
        <strain evidence="2 3">RW43-9</strain>
    </source>
</reference>
<dbReference type="Gene3D" id="3.40.1350.10">
    <property type="match status" value="1"/>
</dbReference>
<keyword evidence="3" id="KW-1185">Reference proteome</keyword>
<dbReference type="InterPro" id="IPR021671">
    <property type="entry name" value="PD(D/E)XK_Endonuc"/>
</dbReference>
<sequence length="248" mass="28260">MCKYIDELKKNNYKKSSIKLIANKYDLTESELKRYYQSKFFDDIANVINLNELSNINIDVIENSLKDETLKSEFNFIKTDLKKIIEKSLYIAMTNGFSVNINHIDSGVMTANAGDSAEFIFVARAILAGFNCSSVDVRSSRYDAIIDFNDKLLRVQIKGISSGNNISFKDRDRGGQGIDHKHEKNIGQRITSKDCDIYVAVDKQVGICYIIPMSWADSLDDSKCKNVKLDEISLYKENWNIIKQMTSN</sequence>
<name>A0ABX5JEE8_9BACT</name>
<protein>
    <recommendedName>
        <fullName evidence="1">PD(D/E)XK endonuclease domain-containing protein</fullName>
    </recommendedName>
</protein>
<comment type="caution">
    <text evidence="2">The sequence shown here is derived from an EMBL/GenBank/DDBJ whole genome shotgun (WGS) entry which is preliminary data.</text>
</comment>
<evidence type="ECO:0000313" key="3">
    <source>
        <dbReference type="Proteomes" id="UP000251311"/>
    </source>
</evidence>
<dbReference type="Proteomes" id="UP000251311">
    <property type="component" value="Unassembled WGS sequence"/>
</dbReference>
<accession>A0ABX5JEE8</accession>
<evidence type="ECO:0000313" key="2">
    <source>
        <dbReference type="EMBL" id="PUE64596.1"/>
    </source>
</evidence>
<proteinExistence type="predicted"/>
<dbReference type="EMBL" id="MUXF01000019">
    <property type="protein sequence ID" value="PUE64596.1"/>
    <property type="molecule type" value="Genomic_DNA"/>
</dbReference>
<dbReference type="Pfam" id="PF11645">
    <property type="entry name" value="PDDEXK_5"/>
    <property type="match status" value="1"/>
</dbReference>
<evidence type="ECO:0000259" key="1">
    <source>
        <dbReference type="Pfam" id="PF11645"/>
    </source>
</evidence>
<dbReference type="RefSeq" id="WP_108528294.1">
    <property type="nucleotide sequence ID" value="NZ_MUXF01000019.1"/>
</dbReference>
<feature type="domain" description="PD(D/E)XK endonuclease" evidence="1">
    <location>
        <begin position="110"/>
        <end position="217"/>
    </location>
</feature>
<dbReference type="InterPro" id="IPR011856">
    <property type="entry name" value="tRNA_endonuc-like_dom_sf"/>
</dbReference>